<dbReference type="InterPro" id="IPR003593">
    <property type="entry name" value="AAA+_ATPase"/>
</dbReference>
<reference evidence="2 3" key="1">
    <citation type="submission" date="2018-08" db="EMBL/GenBank/DDBJ databases">
        <title>Genomic Encyclopedia of Type Strains, Phase IV (KMG-IV): sequencing the most valuable type-strain genomes for metagenomic binning, comparative biology and taxonomic classification.</title>
        <authorList>
            <person name="Goeker M."/>
        </authorList>
    </citation>
    <scope>NUCLEOTIDE SEQUENCE [LARGE SCALE GENOMIC DNA]</scope>
    <source>
        <strain evidence="2 3">DSM 23923</strain>
    </source>
</reference>
<dbReference type="GO" id="GO:0005524">
    <property type="term" value="F:ATP binding"/>
    <property type="evidence" value="ECO:0007669"/>
    <property type="project" value="InterPro"/>
</dbReference>
<gene>
    <name evidence="2" type="ORF">DFR64_1470</name>
</gene>
<proteinExistence type="predicted"/>
<dbReference type="InterPro" id="IPR027417">
    <property type="entry name" value="P-loop_NTPase"/>
</dbReference>
<dbReference type="GO" id="GO:0004386">
    <property type="term" value="F:helicase activity"/>
    <property type="evidence" value="ECO:0007669"/>
    <property type="project" value="UniProtKB-KW"/>
</dbReference>
<dbReference type="EMBL" id="QUMS01000001">
    <property type="protein sequence ID" value="REG11578.1"/>
    <property type="molecule type" value="Genomic_DNA"/>
</dbReference>
<keyword evidence="2" id="KW-0067">ATP-binding</keyword>
<dbReference type="AlphaFoldDB" id="A0A3E0AIV4"/>
<dbReference type="Pfam" id="PF01695">
    <property type="entry name" value="IstB_IS21"/>
    <property type="match status" value="2"/>
</dbReference>
<dbReference type="Proteomes" id="UP000256388">
    <property type="component" value="Unassembled WGS sequence"/>
</dbReference>
<keyword evidence="2" id="KW-0378">Hydrolase</keyword>
<keyword evidence="2" id="KW-0347">Helicase</keyword>
<dbReference type="SMART" id="SM00382">
    <property type="entry name" value="AAA"/>
    <property type="match status" value="2"/>
</dbReference>
<dbReference type="SUPFAM" id="SSF52540">
    <property type="entry name" value="P-loop containing nucleoside triphosphate hydrolases"/>
    <property type="match status" value="2"/>
</dbReference>
<comment type="caution">
    <text evidence="2">The sequence shown here is derived from an EMBL/GenBank/DDBJ whole genome shotgun (WGS) entry which is preliminary data.</text>
</comment>
<evidence type="ECO:0000313" key="2">
    <source>
        <dbReference type="EMBL" id="REG11578.1"/>
    </source>
</evidence>
<dbReference type="Gene3D" id="3.40.50.300">
    <property type="entry name" value="P-loop containing nucleotide triphosphate hydrolases"/>
    <property type="match status" value="2"/>
</dbReference>
<feature type="domain" description="AAA+ ATPase" evidence="1">
    <location>
        <begin position="300"/>
        <end position="435"/>
    </location>
</feature>
<dbReference type="PANTHER" id="PTHR30050">
    <property type="entry name" value="CHROMOSOMAL REPLICATION INITIATOR PROTEIN DNAA"/>
    <property type="match status" value="1"/>
</dbReference>
<keyword evidence="2" id="KW-0547">Nucleotide-binding</keyword>
<dbReference type="InterPro" id="IPR002611">
    <property type="entry name" value="IstB_ATP-bd"/>
</dbReference>
<organism evidence="2 3">
    <name type="scientific">Pelolinea submarina</name>
    <dbReference type="NCBI Taxonomy" id="913107"/>
    <lineage>
        <taxon>Bacteria</taxon>
        <taxon>Bacillati</taxon>
        <taxon>Chloroflexota</taxon>
        <taxon>Anaerolineae</taxon>
        <taxon>Anaerolineales</taxon>
        <taxon>Anaerolineaceae</taxon>
        <taxon>Pelolinea</taxon>
    </lineage>
</organism>
<feature type="domain" description="AAA+ ATPase" evidence="1">
    <location>
        <begin position="108"/>
        <end position="239"/>
    </location>
</feature>
<evidence type="ECO:0000259" key="1">
    <source>
        <dbReference type="SMART" id="SM00382"/>
    </source>
</evidence>
<dbReference type="GO" id="GO:0006260">
    <property type="term" value="P:DNA replication"/>
    <property type="evidence" value="ECO:0007669"/>
    <property type="project" value="TreeGrafter"/>
</dbReference>
<dbReference type="CDD" id="cd00009">
    <property type="entry name" value="AAA"/>
    <property type="match status" value="2"/>
</dbReference>
<sequence>MEKSDNTKAKSSKTMPEKDVCPICGGLGLVKRDLPISDPNFGKFEVCECQKENRQRSSVQRLYTISNLDAYRDMTFESFDISGLNNKNEVNNTLEVAFNTTQNYARHLNGWLLLMGSYGCGKTHLAAAVANEVVSMGVQTLFLTVPDLLDWLRYSFSSEESSYESRFEEIKNIRFLVLDDFGTQNTTPWAREKLFQIINHRYTHKLPTIVTTNIGLSEIDERVSSRLQDRELVIKLQIDAPDFRNPLMDTNPSPISSLAHISDHRTFDKFSARKNEKLPADEQNSLDNAFFAAQQFAEKPDGWLVFMGTYGTGKTHLAAAIGHYRAAMGDEPIFAVVPDLLDHLRATFSPSSSASYDSVFTQVRTARLLVLDDLGTQSATPWAREKLYQVLNYRYETRLPTVITTSSTLDEIDPRIRSRMLDERVCRVFKIIVPPYKTRAAKPKSKTTK</sequence>
<accession>A0A3E0AIV4</accession>
<dbReference type="PANTHER" id="PTHR30050:SF4">
    <property type="entry name" value="ATP-BINDING PROTEIN RV3427C IN INSERTION SEQUENCE-RELATED"/>
    <property type="match status" value="1"/>
</dbReference>
<evidence type="ECO:0000313" key="3">
    <source>
        <dbReference type="Proteomes" id="UP000256388"/>
    </source>
</evidence>
<protein>
    <submittedName>
        <fullName evidence="2">Replicative DNA helicase loader DnaI</fullName>
    </submittedName>
</protein>
<keyword evidence="3" id="KW-1185">Reference proteome</keyword>
<name>A0A3E0AIV4_9CHLR</name>